<feature type="transmembrane region" description="Helical" evidence="8">
    <location>
        <begin position="108"/>
        <end position="127"/>
    </location>
</feature>
<organism evidence="10 11">
    <name type="scientific">Deinococcus aetherius</name>
    <dbReference type="NCBI Taxonomy" id="200252"/>
    <lineage>
        <taxon>Bacteria</taxon>
        <taxon>Thermotogati</taxon>
        <taxon>Deinococcota</taxon>
        <taxon>Deinococci</taxon>
        <taxon>Deinococcales</taxon>
        <taxon>Deinococcaceae</taxon>
        <taxon>Deinococcus</taxon>
    </lineage>
</organism>
<feature type="region of interest" description="Disordered" evidence="7">
    <location>
        <begin position="1"/>
        <end position="34"/>
    </location>
</feature>
<keyword evidence="11" id="KW-1185">Reference proteome</keyword>
<sequence length="494" mass="51205">MVPDGQLKARDTSAPVPRASLPPMTAPTPPALSPAQQQARRLATTGLVMGVFLAALEASVVAAAMPSVIADLGGQRLYALPFAVYLLTSTVSSPLWGRASDVVGRRRLYLAGVVMFLLGSALCGLAQNMQWLVAARALQGLGAGAVLPLTLTIIGETYSLAERGRVQAFISGVWGVSGLVGPLLGGWLTDALSWRWTFYASLPFGLAALLIAWRHLRETGNPRPARLDWTGAVLFTSGSGLTVWGLEGRLWGMVGLGLLVLAAAVWMERRHPDPLLPMRSLRERVPRVAFAGNLLGGGAYFGVIAYLPLYAQGVGGGGATGAGAILTPMLVGWTLSSIWSARLLTRVPLARLSQLGFAVLTVMFAALTFAVHSPLWVTSALGFVVGMGMGFAMLSLLLSAQERATRGELGAVTSGVLFARQMGGALGVAVMALLIGPAAIEAGGVALAEGLGRAYLLALGLVAAGLVLSLTLPRGGVRKAGEGAPQPQPEASSH</sequence>
<accession>A0ABN6REE3</accession>
<dbReference type="Pfam" id="PF07690">
    <property type="entry name" value="MFS_1"/>
    <property type="match status" value="1"/>
</dbReference>
<evidence type="ECO:0000256" key="1">
    <source>
        <dbReference type="ARBA" id="ARBA00004127"/>
    </source>
</evidence>
<evidence type="ECO:0000256" key="4">
    <source>
        <dbReference type="ARBA" id="ARBA00022989"/>
    </source>
</evidence>
<keyword evidence="5 8" id="KW-0472">Membrane</keyword>
<protein>
    <recommendedName>
        <fullName evidence="6">MFS-type drug efflux transporter P55</fullName>
    </recommendedName>
</protein>
<dbReference type="SUPFAM" id="SSF103473">
    <property type="entry name" value="MFS general substrate transporter"/>
    <property type="match status" value="1"/>
</dbReference>
<dbReference type="Proteomes" id="UP001064971">
    <property type="component" value="Chromosome"/>
</dbReference>
<evidence type="ECO:0000256" key="2">
    <source>
        <dbReference type="ARBA" id="ARBA00022448"/>
    </source>
</evidence>
<gene>
    <name evidence="10" type="ORF">DAETH_16700</name>
</gene>
<feature type="transmembrane region" description="Helical" evidence="8">
    <location>
        <begin position="194"/>
        <end position="213"/>
    </location>
</feature>
<feature type="domain" description="Major facilitator superfamily (MFS) profile" evidence="9">
    <location>
        <begin position="43"/>
        <end position="477"/>
    </location>
</feature>
<keyword evidence="3 8" id="KW-0812">Transmembrane</keyword>
<dbReference type="PANTHER" id="PTHR23501:SF191">
    <property type="entry name" value="VACUOLAR BASIC AMINO ACID TRANSPORTER 4"/>
    <property type="match status" value="1"/>
</dbReference>
<evidence type="ECO:0000313" key="11">
    <source>
        <dbReference type="Proteomes" id="UP001064971"/>
    </source>
</evidence>
<feature type="transmembrane region" description="Helical" evidence="8">
    <location>
        <begin position="133"/>
        <end position="154"/>
    </location>
</feature>
<feature type="transmembrane region" description="Helical" evidence="8">
    <location>
        <begin position="321"/>
        <end position="340"/>
    </location>
</feature>
<feature type="transmembrane region" description="Helical" evidence="8">
    <location>
        <begin position="166"/>
        <end position="188"/>
    </location>
</feature>
<dbReference type="InterPro" id="IPR036259">
    <property type="entry name" value="MFS_trans_sf"/>
</dbReference>
<keyword evidence="2" id="KW-0813">Transport</keyword>
<feature type="transmembrane region" description="Helical" evidence="8">
    <location>
        <begin position="288"/>
        <end position="309"/>
    </location>
</feature>
<feature type="transmembrane region" description="Helical" evidence="8">
    <location>
        <begin position="376"/>
        <end position="398"/>
    </location>
</feature>
<dbReference type="InterPro" id="IPR005829">
    <property type="entry name" value="Sugar_transporter_CS"/>
</dbReference>
<feature type="transmembrane region" description="Helical" evidence="8">
    <location>
        <begin position="352"/>
        <end position="370"/>
    </location>
</feature>
<evidence type="ECO:0000256" key="8">
    <source>
        <dbReference type="SAM" id="Phobius"/>
    </source>
</evidence>
<evidence type="ECO:0000313" key="10">
    <source>
        <dbReference type="EMBL" id="BDP41701.1"/>
    </source>
</evidence>
<dbReference type="CDD" id="cd17502">
    <property type="entry name" value="MFS_Azr1_MDR_like"/>
    <property type="match status" value="1"/>
</dbReference>
<feature type="transmembrane region" description="Helical" evidence="8">
    <location>
        <begin position="425"/>
        <end position="448"/>
    </location>
</feature>
<evidence type="ECO:0000256" key="7">
    <source>
        <dbReference type="SAM" id="MobiDB-lite"/>
    </source>
</evidence>
<evidence type="ECO:0000256" key="3">
    <source>
        <dbReference type="ARBA" id="ARBA00022692"/>
    </source>
</evidence>
<reference evidence="10" key="1">
    <citation type="submission" date="2022-07" db="EMBL/GenBank/DDBJ databases">
        <title>Complete Genome Sequence of the Radioresistant Bacterium Deinococcus aetherius ST0316, Isolated from the Air Dust collected in Lower Stratosphere above Japan.</title>
        <authorList>
            <person name="Satoh K."/>
            <person name="Hagiwara K."/>
            <person name="Katsumata K."/>
            <person name="Kubo A."/>
            <person name="Yokobori S."/>
            <person name="Yamagishi A."/>
            <person name="Oono Y."/>
            <person name="Narumi I."/>
        </authorList>
    </citation>
    <scope>NUCLEOTIDE SEQUENCE</scope>
    <source>
        <strain evidence="10">ST0316</strain>
    </source>
</reference>
<feature type="transmembrane region" description="Helical" evidence="8">
    <location>
        <begin position="225"/>
        <end position="244"/>
    </location>
</feature>
<dbReference type="Gene3D" id="1.20.1250.20">
    <property type="entry name" value="MFS general substrate transporter like domains"/>
    <property type="match status" value="1"/>
</dbReference>
<keyword evidence="4 8" id="KW-1133">Transmembrane helix</keyword>
<evidence type="ECO:0000259" key="9">
    <source>
        <dbReference type="PROSITE" id="PS50850"/>
    </source>
</evidence>
<evidence type="ECO:0000256" key="6">
    <source>
        <dbReference type="ARBA" id="ARBA00044273"/>
    </source>
</evidence>
<evidence type="ECO:0000256" key="5">
    <source>
        <dbReference type="ARBA" id="ARBA00023136"/>
    </source>
</evidence>
<dbReference type="InterPro" id="IPR011701">
    <property type="entry name" value="MFS"/>
</dbReference>
<dbReference type="PANTHER" id="PTHR23501">
    <property type="entry name" value="MAJOR FACILITATOR SUPERFAMILY"/>
    <property type="match status" value="1"/>
</dbReference>
<dbReference type="PROSITE" id="PS50850">
    <property type="entry name" value="MFS"/>
    <property type="match status" value="1"/>
</dbReference>
<dbReference type="InterPro" id="IPR020846">
    <property type="entry name" value="MFS_dom"/>
</dbReference>
<feature type="transmembrane region" description="Helical" evidence="8">
    <location>
        <begin position="454"/>
        <end position="472"/>
    </location>
</feature>
<feature type="transmembrane region" description="Helical" evidence="8">
    <location>
        <begin position="250"/>
        <end position="267"/>
    </location>
</feature>
<proteinExistence type="predicted"/>
<feature type="transmembrane region" description="Helical" evidence="8">
    <location>
        <begin position="77"/>
        <end position="96"/>
    </location>
</feature>
<dbReference type="PROSITE" id="PS00217">
    <property type="entry name" value="SUGAR_TRANSPORT_2"/>
    <property type="match status" value="1"/>
</dbReference>
<dbReference type="EMBL" id="AP026560">
    <property type="protein sequence ID" value="BDP41701.1"/>
    <property type="molecule type" value="Genomic_DNA"/>
</dbReference>
<dbReference type="Gene3D" id="1.20.1720.10">
    <property type="entry name" value="Multidrug resistance protein D"/>
    <property type="match status" value="1"/>
</dbReference>
<feature type="transmembrane region" description="Helical" evidence="8">
    <location>
        <begin position="42"/>
        <end position="65"/>
    </location>
</feature>
<comment type="subcellular location">
    <subcellularLocation>
        <location evidence="1">Endomembrane system</location>
        <topology evidence="1">Multi-pass membrane protein</topology>
    </subcellularLocation>
</comment>
<name>A0ABN6REE3_9DEIO</name>